<feature type="compositionally biased region" description="Polar residues" evidence="1">
    <location>
        <begin position="188"/>
        <end position="204"/>
    </location>
</feature>
<name>A0ABW8L8Y3_9GAMM</name>
<dbReference type="Gene3D" id="1.25.40.10">
    <property type="entry name" value="Tetratricopeptide repeat domain"/>
    <property type="match status" value="1"/>
</dbReference>
<dbReference type="Gene3D" id="1.20.58.2200">
    <property type="match status" value="1"/>
</dbReference>
<evidence type="ECO:0000256" key="1">
    <source>
        <dbReference type="SAM" id="MobiDB-lite"/>
    </source>
</evidence>
<feature type="region of interest" description="Disordered" evidence="1">
    <location>
        <begin position="226"/>
        <end position="307"/>
    </location>
</feature>
<feature type="region of interest" description="Disordered" evidence="1">
    <location>
        <begin position="338"/>
        <end position="383"/>
    </location>
</feature>
<reference evidence="2 3" key="1">
    <citation type="submission" date="2024-11" db="EMBL/GenBank/DDBJ databases">
        <title>The Natural Products Discovery Center: Release of the First 8490 Sequenced Strains for Exploring Actinobacteria Biosynthetic Diversity.</title>
        <authorList>
            <person name="Kalkreuter E."/>
            <person name="Kautsar S.A."/>
            <person name="Yang D."/>
            <person name="Bader C.D."/>
            <person name="Teijaro C.N."/>
            <person name="Fluegel L."/>
            <person name="Davis C.M."/>
            <person name="Simpson J.R."/>
            <person name="Lauterbach L."/>
            <person name="Steele A.D."/>
            <person name="Gui C."/>
            <person name="Meng S."/>
            <person name="Li G."/>
            <person name="Viehrig K."/>
            <person name="Ye F."/>
            <person name="Su P."/>
            <person name="Kiefer A.F."/>
            <person name="Nichols A."/>
            <person name="Cepeda A.J."/>
            <person name="Yan W."/>
            <person name="Fan B."/>
            <person name="Jiang Y."/>
            <person name="Adhikari A."/>
            <person name="Zheng C.-J."/>
            <person name="Schuster L."/>
            <person name="Cowan T.M."/>
            <person name="Smanski M.J."/>
            <person name="Chevrette M.G."/>
            <person name="De Carvalho L.P.S."/>
            <person name="Shen B."/>
        </authorList>
    </citation>
    <scope>NUCLEOTIDE SEQUENCE [LARGE SCALE GENOMIC DNA]</scope>
    <source>
        <strain evidence="2 3">NPDC077433</strain>
    </source>
</reference>
<accession>A0ABW8L8Y3</accession>
<feature type="region of interest" description="Disordered" evidence="1">
    <location>
        <begin position="27"/>
        <end position="61"/>
    </location>
</feature>
<keyword evidence="3" id="KW-1185">Reference proteome</keyword>
<dbReference type="InterPro" id="IPR038440">
    <property type="entry name" value="FimV_C_sf"/>
</dbReference>
<feature type="compositionally biased region" description="Polar residues" evidence="1">
    <location>
        <begin position="289"/>
        <end position="302"/>
    </location>
</feature>
<feature type="compositionally biased region" description="Polar residues" evidence="1">
    <location>
        <begin position="350"/>
        <end position="364"/>
    </location>
</feature>
<comment type="caution">
    <text evidence="2">The sequence shown here is derived from an EMBL/GenBank/DDBJ whole genome shotgun (WGS) entry which is preliminary data.</text>
</comment>
<dbReference type="NCBIfam" id="TIGR03504">
    <property type="entry name" value="FimV_Cterm"/>
    <property type="match status" value="1"/>
</dbReference>
<dbReference type="Proteomes" id="UP001620234">
    <property type="component" value="Unassembled WGS sequence"/>
</dbReference>
<protein>
    <submittedName>
        <fullName evidence="2">FimV/HubP family polar landmark protein</fullName>
    </submittedName>
</protein>
<feature type="compositionally biased region" description="Polar residues" evidence="1">
    <location>
        <begin position="42"/>
        <end position="57"/>
    </location>
</feature>
<feature type="compositionally biased region" description="Acidic residues" evidence="1">
    <location>
        <begin position="268"/>
        <end position="277"/>
    </location>
</feature>
<evidence type="ECO:0000313" key="2">
    <source>
        <dbReference type="EMBL" id="MFK4001371.1"/>
    </source>
</evidence>
<dbReference type="InterPro" id="IPR020011">
    <property type="entry name" value="FimV_C"/>
</dbReference>
<sequence>MDNMLYIIAGLVLILLVAGLVLRKQKAQKPSVPPSGRKVATPTATAKTDHNTPAQSSKGDDKKFDHITIAQRFIDQQRYDKAIETLNRGLNEKPHDSQLSLKLLSVYATTNEPENFQHVYDAIKTQNDATSIARADELKALFFEEQSQDVTQEVPVEDDPNFESIDFDLASSPVAEKKALADQPGADENSSTLIDAPSATPTLSNDLHEVNAASENEADDFDLSLSDFENDFDEPNTTSVSPVTSLDSTDLDSTDDDSRDISNTDDAITSEDSDISDFDFSFDASEESTTLTESPVHSNSPDSAAEELSLDNEEFILDFDDLASDVDKETEQPAAEALALDTTQADDNDFTLSLDSLDETNSPETVLENENPVFADDSSDSDGFILEDADVEESKLEDNDIEHGELAELSLDDDLQLDDDLENALGEESSTTPTAPLLFDDQILIDDDFDLDSLSDSPTAATPNAPVEIDTDITTEAEAETAEDFSSRFSADFDFVKSLDSHQVTLDLAAQYLQLGEYDSAKRLLNEVMVQGNSEQQNQAKALLERTA</sequence>
<dbReference type="EMBL" id="JBJDPD010000014">
    <property type="protein sequence ID" value="MFK4001371.1"/>
    <property type="molecule type" value="Genomic_DNA"/>
</dbReference>
<organism evidence="2 3">
    <name type="scientific">Psychrobacter namhaensis</name>
    <dbReference type="NCBI Taxonomy" id="292734"/>
    <lineage>
        <taxon>Bacteria</taxon>
        <taxon>Pseudomonadati</taxon>
        <taxon>Pseudomonadota</taxon>
        <taxon>Gammaproteobacteria</taxon>
        <taxon>Moraxellales</taxon>
        <taxon>Moraxellaceae</taxon>
        <taxon>Psychrobacter</taxon>
    </lineage>
</organism>
<evidence type="ECO:0000313" key="3">
    <source>
        <dbReference type="Proteomes" id="UP001620234"/>
    </source>
</evidence>
<dbReference type="RefSeq" id="WP_404672179.1">
    <property type="nucleotide sequence ID" value="NZ_JBJDPD010000014.1"/>
</dbReference>
<feature type="region of interest" description="Disordered" evidence="1">
    <location>
        <begin position="176"/>
        <end position="204"/>
    </location>
</feature>
<proteinExistence type="predicted"/>
<gene>
    <name evidence="2" type="ORF">ACI2I3_08500</name>
</gene>
<feature type="compositionally biased region" description="Acidic residues" evidence="1">
    <location>
        <begin position="249"/>
        <end position="258"/>
    </location>
</feature>
<dbReference type="InterPro" id="IPR011990">
    <property type="entry name" value="TPR-like_helical_dom_sf"/>
</dbReference>